<comment type="subcellular location">
    <subcellularLocation>
        <location evidence="5">Cytoplasm</location>
    </subcellularLocation>
</comment>
<dbReference type="CDD" id="cd02022">
    <property type="entry name" value="DPCK"/>
    <property type="match status" value="1"/>
</dbReference>
<dbReference type="Proteomes" id="UP000778951">
    <property type="component" value="Unassembled WGS sequence"/>
</dbReference>
<proteinExistence type="inferred from homology"/>
<name>A0A968GDM4_9SPIO</name>
<keyword evidence="5 7" id="KW-0808">Transferase</keyword>
<dbReference type="GO" id="GO:0004140">
    <property type="term" value="F:dephospho-CoA kinase activity"/>
    <property type="evidence" value="ECO:0007669"/>
    <property type="project" value="UniProtKB-UniRule"/>
</dbReference>
<dbReference type="Gene3D" id="3.40.50.300">
    <property type="entry name" value="P-loop containing nucleotide triphosphate hydrolases"/>
    <property type="match status" value="1"/>
</dbReference>
<dbReference type="GO" id="GO:0005524">
    <property type="term" value="F:ATP binding"/>
    <property type="evidence" value="ECO:0007669"/>
    <property type="project" value="UniProtKB-UniRule"/>
</dbReference>
<comment type="catalytic activity">
    <reaction evidence="5">
        <text>3'-dephospho-CoA + ATP = ADP + CoA + H(+)</text>
        <dbReference type="Rhea" id="RHEA:18245"/>
        <dbReference type="ChEBI" id="CHEBI:15378"/>
        <dbReference type="ChEBI" id="CHEBI:30616"/>
        <dbReference type="ChEBI" id="CHEBI:57287"/>
        <dbReference type="ChEBI" id="CHEBI:57328"/>
        <dbReference type="ChEBI" id="CHEBI:456216"/>
        <dbReference type="EC" id="2.7.1.24"/>
    </reaction>
</comment>
<evidence type="ECO:0000256" key="5">
    <source>
        <dbReference type="HAMAP-Rule" id="MF_00376"/>
    </source>
</evidence>
<keyword evidence="8" id="KW-1185">Reference proteome</keyword>
<evidence type="ECO:0000313" key="7">
    <source>
        <dbReference type="EMBL" id="NIZ68681.1"/>
    </source>
</evidence>
<keyword evidence="4 5" id="KW-0173">Coenzyme A biosynthesis</keyword>
<dbReference type="RefSeq" id="WP_167694768.1">
    <property type="nucleotide sequence ID" value="NZ_CP118181.1"/>
</dbReference>
<dbReference type="PROSITE" id="PS51219">
    <property type="entry name" value="DPCK"/>
    <property type="match status" value="1"/>
</dbReference>
<evidence type="ECO:0000256" key="2">
    <source>
        <dbReference type="ARBA" id="ARBA00022741"/>
    </source>
</evidence>
<comment type="function">
    <text evidence="5">Catalyzes the phosphorylation of the 3'-hydroxyl group of dephosphocoenzyme A to form coenzyme A.</text>
</comment>
<dbReference type="EC" id="2.7.1.24" evidence="5 6"/>
<dbReference type="GO" id="GO:0005737">
    <property type="term" value="C:cytoplasm"/>
    <property type="evidence" value="ECO:0007669"/>
    <property type="project" value="UniProtKB-SubCell"/>
</dbReference>
<reference evidence="7" key="1">
    <citation type="submission" date="2020-03" db="EMBL/GenBank/DDBJ databases">
        <title>Spirochaetal bacteria isolated from arthropods constitute a novel genus Entomospira genus novum within the order Spirochaetales.</title>
        <authorList>
            <person name="Grana-Miraglia L."/>
            <person name="Sikutova S."/>
            <person name="Fingerle V."/>
            <person name="Sing A."/>
            <person name="Castillo-Ramirez S."/>
            <person name="Margos G."/>
            <person name="Rudolf I."/>
        </authorList>
    </citation>
    <scope>NUCLEOTIDE SEQUENCE</scope>
    <source>
        <strain evidence="7">BR149</strain>
    </source>
</reference>
<keyword evidence="5" id="KW-0963">Cytoplasm</keyword>
<dbReference type="InterPro" id="IPR027417">
    <property type="entry name" value="P-loop_NTPase"/>
</dbReference>
<accession>A0A968GDM4</accession>
<keyword evidence="3 5" id="KW-0067">ATP-binding</keyword>
<dbReference type="InterPro" id="IPR001977">
    <property type="entry name" value="Depp_CoAkinase"/>
</dbReference>
<comment type="similarity">
    <text evidence="1 5">Belongs to the CoaE family.</text>
</comment>
<evidence type="ECO:0000313" key="8">
    <source>
        <dbReference type="Proteomes" id="UP000778951"/>
    </source>
</evidence>
<comment type="caution">
    <text evidence="7">The sequence shown here is derived from an EMBL/GenBank/DDBJ whole genome shotgun (WGS) entry which is preliminary data.</text>
</comment>
<evidence type="ECO:0000256" key="6">
    <source>
        <dbReference type="NCBIfam" id="TIGR00152"/>
    </source>
</evidence>
<organism evidence="7 8">
    <name type="scientific">Entomospira culicis</name>
    <dbReference type="NCBI Taxonomy" id="2719989"/>
    <lineage>
        <taxon>Bacteria</taxon>
        <taxon>Pseudomonadati</taxon>
        <taxon>Spirochaetota</taxon>
        <taxon>Spirochaetia</taxon>
        <taxon>Spirochaetales</taxon>
        <taxon>Spirochaetaceae</taxon>
        <taxon>Entomospira</taxon>
    </lineage>
</organism>
<protein>
    <recommendedName>
        <fullName evidence="5 6">Dephospho-CoA kinase</fullName>
        <ecNumber evidence="5 6">2.7.1.24</ecNumber>
    </recommendedName>
    <alternativeName>
        <fullName evidence="5">Dephosphocoenzyme A kinase</fullName>
    </alternativeName>
</protein>
<evidence type="ECO:0000256" key="3">
    <source>
        <dbReference type="ARBA" id="ARBA00022840"/>
    </source>
</evidence>
<gene>
    <name evidence="5 7" type="primary">coaE</name>
    <name evidence="7" type="ORF">HCT48_00385</name>
</gene>
<evidence type="ECO:0000256" key="1">
    <source>
        <dbReference type="ARBA" id="ARBA00009018"/>
    </source>
</evidence>
<keyword evidence="2 5" id="KW-0547">Nucleotide-binding</keyword>
<dbReference type="GO" id="GO:0015937">
    <property type="term" value="P:coenzyme A biosynthetic process"/>
    <property type="evidence" value="ECO:0007669"/>
    <property type="project" value="UniProtKB-UniRule"/>
</dbReference>
<keyword evidence="5 7" id="KW-0418">Kinase</keyword>
<dbReference type="SUPFAM" id="SSF52540">
    <property type="entry name" value="P-loop containing nucleoside triphosphate hydrolases"/>
    <property type="match status" value="1"/>
</dbReference>
<sequence length="194" mass="21893">MVLGVCGKACGGKDAVSRLLADDGWLVIDADKLGQEALQVKEREIVVAFMEDDIFDDAGGLDRKKLGRVVFSDKKKLDTLNQISHPYVVEKIHQVLAEHAGERIVINAALLPMVKVEGVDALIYVQAKLCQRMKRALVRDKRSLGFVIRRIWAQRLLRPQLFWKNVDIYYINNNESLADLARELNIILDKIAGK</sequence>
<dbReference type="Pfam" id="PF01121">
    <property type="entry name" value="CoaE"/>
    <property type="match status" value="1"/>
</dbReference>
<comment type="pathway">
    <text evidence="5">Cofactor biosynthesis; coenzyme A biosynthesis; CoA from (R)-pantothenate: step 5/5.</text>
</comment>
<evidence type="ECO:0000256" key="4">
    <source>
        <dbReference type="ARBA" id="ARBA00022993"/>
    </source>
</evidence>
<feature type="binding site" evidence="5">
    <location>
        <begin position="10"/>
        <end position="15"/>
    </location>
    <ligand>
        <name>ATP</name>
        <dbReference type="ChEBI" id="CHEBI:30616"/>
    </ligand>
</feature>
<dbReference type="EMBL" id="JAATLM010000001">
    <property type="protein sequence ID" value="NIZ68681.1"/>
    <property type="molecule type" value="Genomic_DNA"/>
</dbReference>
<dbReference type="AlphaFoldDB" id="A0A968GDM4"/>
<dbReference type="HAMAP" id="MF_00376">
    <property type="entry name" value="Dephospho_CoA_kinase"/>
    <property type="match status" value="1"/>
</dbReference>
<dbReference type="NCBIfam" id="TIGR00152">
    <property type="entry name" value="dephospho-CoA kinase"/>
    <property type="match status" value="1"/>
</dbReference>